<comment type="function">
    <text evidence="9">A type II topoisomerase that negatively supercoils closed circular double-stranded (ds) DNA in an ATP-dependent manner to modulate DNA topology and maintain chromosomes in an underwound state. Negative supercoiling favors strand separation, and DNA replication, transcription, recombination and repair, all of which involve strand separation. Also able to catalyze the interconversion of other topological isomers of dsDNA rings, including catenanes and knotted rings. Type II topoisomerases break and join 2 DNA strands simultaneously in an ATP-dependent manner.</text>
</comment>
<dbReference type="Gene3D" id="3.30.1360.40">
    <property type="match status" value="1"/>
</dbReference>
<dbReference type="FunFam" id="3.90.199.10:FF:000001">
    <property type="entry name" value="DNA gyrase subunit A"/>
    <property type="match status" value="1"/>
</dbReference>
<dbReference type="FunFam" id="2.120.10.90:FF:000004">
    <property type="entry name" value="DNA gyrase subunit A"/>
    <property type="match status" value="1"/>
</dbReference>
<dbReference type="InterPro" id="IPR006691">
    <property type="entry name" value="GyrA/parC_rep"/>
</dbReference>
<evidence type="ECO:0000313" key="13">
    <source>
        <dbReference type="EMBL" id="QTA82806.1"/>
    </source>
</evidence>
<protein>
    <recommendedName>
        <fullName evidence="9">DNA gyrase subunit A</fullName>
        <ecNumber evidence="9">5.6.2.2</ecNumber>
    </recommendedName>
</protein>
<dbReference type="Gene3D" id="1.10.268.10">
    <property type="entry name" value="Topoisomerase, domain 3"/>
    <property type="match status" value="1"/>
</dbReference>
<dbReference type="GO" id="GO:0005524">
    <property type="term" value="F:ATP binding"/>
    <property type="evidence" value="ECO:0007669"/>
    <property type="project" value="UniProtKB-UniRule"/>
</dbReference>
<organism evidence="13 14">
    <name type="scientific">Desulfonema limicola</name>
    <dbReference type="NCBI Taxonomy" id="45656"/>
    <lineage>
        <taxon>Bacteria</taxon>
        <taxon>Pseudomonadati</taxon>
        <taxon>Thermodesulfobacteriota</taxon>
        <taxon>Desulfobacteria</taxon>
        <taxon>Desulfobacterales</taxon>
        <taxon>Desulfococcaceae</taxon>
        <taxon>Desulfonema</taxon>
    </lineage>
</organism>
<comment type="subcellular location">
    <subcellularLocation>
        <location evidence="9">Cytoplasm</location>
    </subcellularLocation>
</comment>
<dbReference type="PANTHER" id="PTHR43493:SF5">
    <property type="entry name" value="DNA GYRASE SUBUNIT A, CHLOROPLASTIC_MITOCHONDRIAL"/>
    <property type="match status" value="1"/>
</dbReference>
<name>A0A975BCF2_9BACT</name>
<evidence type="ECO:0000259" key="12">
    <source>
        <dbReference type="PROSITE" id="PS52040"/>
    </source>
</evidence>
<dbReference type="Proteomes" id="UP000663720">
    <property type="component" value="Chromosome"/>
</dbReference>
<feature type="active site" description="O-(5'-phospho-DNA)-tyrosine intermediate" evidence="9 10">
    <location>
        <position position="125"/>
    </location>
</feature>
<feature type="domain" description="Topo IIA-type catalytic" evidence="12">
    <location>
        <begin position="37"/>
        <end position="502"/>
    </location>
</feature>
<feature type="short sequence motif" description="GyrA-box" evidence="9">
    <location>
        <begin position="529"/>
        <end position="535"/>
    </location>
</feature>
<evidence type="ECO:0000313" key="14">
    <source>
        <dbReference type="Proteomes" id="UP000663720"/>
    </source>
</evidence>
<dbReference type="InterPro" id="IPR013758">
    <property type="entry name" value="Topo_IIA_A/C_ab"/>
</dbReference>
<comment type="subunit">
    <text evidence="9">Heterotetramer, composed of two GyrA and two GyrB chains. In the heterotetramer, GyrA contains the active site tyrosine that forms a transient covalent intermediate with DNA, while GyrB binds cofactors and catalyzes ATP hydrolysis.</text>
</comment>
<dbReference type="GO" id="GO:0006265">
    <property type="term" value="P:DNA topological change"/>
    <property type="evidence" value="ECO:0007669"/>
    <property type="project" value="UniProtKB-UniRule"/>
</dbReference>
<dbReference type="EC" id="5.6.2.2" evidence="9"/>
<feature type="region of interest" description="Disordered" evidence="11">
    <location>
        <begin position="814"/>
        <end position="839"/>
    </location>
</feature>
<dbReference type="GO" id="GO:0005737">
    <property type="term" value="C:cytoplasm"/>
    <property type="evidence" value="ECO:0007669"/>
    <property type="project" value="UniProtKB-SubCell"/>
</dbReference>
<dbReference type="NCBIfam" id="NF004044">
    <property type="entry name" value="PRK05561.1"/>
    <property type="match status" value="1"/>
</dbReference>
<dbReference type="FunFam" id="1.10.268.10:FF:000001">
    <property type="entry name" value="DNA gyrase subunit A"/>
    <property type="match status" value="1"/>
</dbReference>
<evidence type="ECO:0000256" key="7">
    <source>
        <dbReference type="ARBA" id="ARBA00023125"/>
    </source>
</evidence>
<dbReference type="InterPro" id="IPR013757">
    <property type="entry name" value="Topo_IIA_A_a_sf"/>
</dbReference>
<keyword evidence="7 9" id="KW-0238">DNA-binding</keyword>
<sequence>MMVTELSPEISPEISIESEMKKSYLDYAMSVIIGRALPDVRDGLKPVHRRVLFAMRELKNDWNKPYKKSARIVGDVIGKYHPHGDTAVYDTIVRMTQDFSLRYPLVDGQGNFGSIDGDSAAAMRYTEIRMAKIAHEMLADLDKETVNVVPNYDESLTEPQVLPSKIPSLLVNGSSGIAVGMATNIPPHNLTEIVNALYALIDNPEITWQELLEHVPGPDFPTYGIIYGTNGIYEAYKTGRGIIRVRARVRVEKDPKSNQETIVVDEIPYQVNKARLIEKIAELMKNKQIEGLRYVRDESDREGMRIAMGLKRDQVAEVIINQLYKHTQMETSFGIILLAVINNRPKVFNFKELLEQFILHRKDVIIRRTRYELRKAEERAHILEGLKIALENLDEVVALIRSSSNALEAKTRLIETFNLTPVQAQAILDMRLQRLTGLEREKIIEEYENLLKDIAWFKEILSSERLILDIVKQELAAIKEEFGDKRRTEIVEATRELTLEDMIAEEDMVVTISKEGYIKRNPITLYQSQRRGGKGKTAMGTKEEDFVELLFVASTHHTFLFFTNQGKVYWCKVYEIPQAGRASKGKAIVNLLNFEKDEKLTTVLAVPAFEPGSHIIMATRDGLVKKTDIMAYSRPRAGGIIALNLVQGDELITARITDGTYNVFLCSASGKSIRFHESDVRPTGRTTKGVRGIRLAKNDILVGMEVLSHGQTLFAATENGYGKRTLIDEYPVQKRGGKGVITIKTSERNGKVVAILLVDEENDLMLMTDRGKLIRMPISSISVISRNTQGVKLIGMDTGERVIGAARLAETVKDEEEVMQEEIEALPEEDTKGENKEDE</sequence>
<dbReference type="GO" id="GO:0003677">
    <property type="term" value="F:DNA binding"/>
    <property type="evidence" value="ECO:0007669"/>
    <property type="project" value="UniProtKB-UniRule"/>
</dbReference>
<keyword evidence="3 9" id="KW-0963">Cytoplasm</keyword>
<dbReference type="PROSITE" id="PS52040">
    <property type="entry name" value="TOPO_IIA"/>
    <property type="match status" value="1"/>
</dbReference>
<dbReference type="NCBIfam" id="NF004043">
    <property type="entry name" value="PRK05560.1"/>
    <property type="match status" value="1"/>
</dbReference>
<dbReference type="CDD" id="cd00187">
    <property type="entry name" value="TOP4c"/>
    <property type="match status" value="1"/>
</dbReference>
<feature type="compositionally biased region" description="Acidic residues" evidence="11">
    <location>
        <begin position="814"/>
        <end position="828"/>
    </location>
</feature>
<dbReference type="InterPro" id="IPR005743">
    <property type="entry name" value="GyrA"/>
</dbReference>
<dbReference type="GO" id="GO:0009330">
    <property type="term" value="C:DNA topoisomerase type II (double strand cut, ATP-hydrolyzing) complex"/>
    <property type="evidence" value="ECO:0007669"/>
    <property type="project" value="TreeGrafter"/>
</dbReference>
<evidence type="ECO:0000256" key="10">
    <source>
        <dbReference type="PROSITE-ProRule" id="PRU01384"/>
    </source>
</evidence>
<evidence type="ECO:0000256" key="8">
    <source>
        <dbReference type="ARBA" id="ARBA00023235"/>
    </source>
</evidence>
<keyword evidence="5 9" id="KW-0067">ATP-binding</keyword>
<dbReference type="SUPFAM" id="SSF101904">
    <property type="entry name" value="GyrA/ParC C-terminal domain-like"/>
    <property type="match status" value="1"/>
</dbReference>
<evidence type="ECO:0000256" key="5">
    <source>
        <dbReference type="ARBA" id="ARBA00022840"/>
    </source>
</evidence>
<dbReference type="InterPro" id="IPR013760">
    <property type="entry name" value="Topo_IIA-like_dom_sf"/>
</dbReference>
<dbReference type="HAMAP" id="MF_01897">
    <property type="entry name" value="GyrA"/>
    <property type="match status" value="1"/>
</dbReference>
<feature type="compositionally biased region" description="Basic and acidic residues" evidence="11">
    <location>
        <begin position="829"/>
        <end position="839"/>
    </location>
</feature>
<dbReference type="KEGG" id="dli:dnl_51900"/>
<evidence type="ECO:0000256" key="11">
    <source>
        <dbReference type="SAM" id="MobiDB-lite"/>
    </source>
</evidence>
<proteinExistence type="inferred from homology"/>
<evidence type="ECO:0000256" key="3">
    <source>
        <dbReference type="ARBA" id="ARBA00022490"/>
    </source>
</evidence>
<dbReference type="Gene3D" id="3.90.199.10">
    <property type="entry name" value="Topoisomerase II, domain 5"/>
    <property type="match status" value="1"/>
</dbReference>
<comment type="miscellaneous">
    <text evidence="9">Few gyrases are as efficient as E.coli at forming negative supercoils. Not all organisms have 2 type II topoisomerases; in organisms with a single type II topoisomerase this enzyme also has to decatenate newly replicated chromosomes.</text>
</comment>
<comment type="similarity">
    <text evidence="2 9">Belongs to the type II topoisomerase GyrA/ParC subunit family.</text>
</comment>
<dbReference type="Pfam" id="PF03989">
    <property type="entry name" value="DNA_gyraseA_C"/>
    <property type="match status" value="6"/>
</dbReference>
<dbReference type="GO" id="GO:0034335">
    <property type="term" value="F:DNA negative supercoiling activity"/>
    <property type="evidence" value="ECO:0007669"/>
    <property type="project" value="UniProtKB-ARBA"/>
</dbReference>
<dbReference type="GO" id="GO:0005694">
    <property type="term" value="C:chromosome"/>
    <property type="evidence" value="ECO:0007669"/>
    <property type="project" value="InterPro"/>
</dbReference>
<dbReference type="InterPro" id="IPR035516">
    <property type="entry name" value="Gyrase/topoIV_suA_C"/>
</dbReference>
<dbReference type="SUPFAM" id="SSF56719">
    <property type="entry name" value="Type II DNA topoisomerase"/>
    <property type="match status" value="1"/>
</dbReference>
<keyword evidence="8 9" id="KW-0413">Isomerase</keyword>
<keyword evidence="14" id="KW-1185">Reference proteome</keyword>
<evidence type="ECO:0000256" key="6">
    <source>
        <dbReference type="ARBA" id="ARBA00023029"/>
    </source>
</evidence>
<dbReference type="NCBIfam" id="TIGR01063">
    <property type="entry name" value="gyrA"/>
    <property type="match status" value="1"/>
</dbReference>
<evidence type="ECO:0000256" key="4">
    <source>
        <dbReference type="ARBA" id="ARBA00022741"/>
    </source>
</evidence>
<accession>A0A975BCF2</accession>
<evidence type="ECO:0000256" key="9">
    <source>
        <dbReference type="HAMAP-Rule" id="MF_01897"/>
    </source>
</evidence>
<dbReference type="AlphaFoldDB" id="A0A975BCF2"/>
<dbReference type="EMBL" id="CP061799">
    <property type="protein sequence ID" value="QTA82806.1"/>
    <property type="molecule type" value="Genomic_DNA"/>
</dbReference>
<dbReference type="Gene3D" id="2.120.10.90">
    <property type="entry name" value="DNA gyrase/topoisomerase IV, subunit A, C-terminal"/>
    <property type="match status" value="1"/>
</dbReference>
<dbReference type="FunFam" id="3.30.1360.40:FF:000002">
    <property type="entry name" value="DNA gyrase subunit A"/>
    <property type="match status" value="1"/>
</dbReference>
<dbReference type="InterPro" id="IPR050220">
    <property type="entry name" value="Type_II_DNA_Topoisomerases"/>
</dbReference>
<keyword evidence="4 9" id="KW-0547">Nucleotide-binding</keyword>
<gene>
    <name evidence="9 13" type="primary">gyrA</name>
    <name evidence="13" type="ORF">dnl_51900</name>
</gene>
<keyword evidence="6 9" id="KW-0799">Topoisomerase</keyword>
<reference evidence="13" key="1">
    <citation type="journal article" date="2021" name="Microb. Physiol.">
        <title>Proteogenomic Insights into the Physiology of Marine, Sulfate-Reducing, Filamentous Desulfonema limicola and Desulfonema magnum.</title>
        <authorList>
            <person name="Schnaars V."/>
            <person name="Wohlbrand L."/>
            <person name="Scheve S."/>
            <person name="Hinrichs C."/>
            <person name="Reinhardt R."/>
            <person name="Rabus R."/>
        </authorList>
    </citation>
    <scope>NUCLEOTIDE SEQUENCE</scope>
    <source>
        <strain evidence="13">5ac10</strain>
    </source>
</reference>
<dbReference type="GO" id="GO:0006261">
    <property type="term" value="P:DNA-templated DNA replication"/>
    <property type="evidence" value="ECO:0007669"/>
    <property type="project" value="UniProtKB-UniRule"/>
</dbReference>
<evidence type="ECO:0000256" key="2">
    <source>
        <dbReference type="ARBA" id="ARBA00008263"/>
    </source>
</evidence>
<dbReference type="InterPro" id="IPR002205">
    <property type="entry name" value="Topo_IIA_dom_A"/>
</dbReference>
<dbReference type="SMART" id="SM00434">
    <property type="entry name" value="TOP4c"/>
    <property type="match status" value="1"/>
</dbReference>
<dbReference type="Pfam" id="PF00521">
    <property type="entry name" value="DNA_topoisoIV"/>
    <property type="match status" value="1"/>
</dbReference>
<comment type="catalytic activity">
    <reaction evidence="1 9 10">
        <text>ATP-dependent breakage, passage and rejoining of double-stranded DNA.</text>
        <dbReference type="EC" id="5.6.2.2"/>
    </reaction>
</comment>
<evidence type="ECO:0000256" key="1">
    <source>
        <dbReference type="ARBA" id="ARBA00000185"/>
    </source>
</evidence>
<dbReference type="PANTHER" id="PTHR43493">
    <property type="entry name" value="DNA GYRASE/TOPOISOMERASE SUBUNIT A"/>
    <property type="match status" value="1"/>
</dbReference>